<dbReference type="AlphaFoldDB" id="A0A975XYP5"/>
<organism evidence="1 2">
    <name type="scientific">Nocardioides panacis</name>
    <dbReference type="NCBI Taxonomy" id="2849501"/>
    <lineage>
        <taxon>Bacteria</taxon>
        <taxon>Bacillati</taxon>
        <taxon>Actinomycetota</taxon>
        <taxon>Actinomycetes</taxon>
        <taxon>Propionibacteriales</taxon>
        <taxon>Nocardioidaceae</taxon>
        <taxon>Nocardioides</taxon>
    </lineage>
</organism>
<evidence type="ECO:0000313" key="2">
    <source>
        <dbReference type="Proteomes" id="UP000683575"/>
    </source>
</evidence>
<reference evidence="1" key="1">
    <citation type="submission" date="2021-06" db="EMBL/GenBank/DDBJ databases">
        <title>Complete genome sequence of Nocardioides sp. G188.</title>
        <authorList>
            <person name="Im W.-T."/>
        </authorList>
    </citation>
    <scope>NUCLEOTIDE SEQUENCE</scope>
    <source>
        <strain evidence="1">G188</strain>
    </source>
</reference>
<gene>
    <name evidence="1" type="ORF">KRR39_13645</name>
</gene>
<keyword evidence="2" id="KW-1185">Reference proteome</keyword>
<sequence>MAGGDAFSPSQRHEIDKAIRDAETLCRFEFSVFVGRADGESRPFAERLHAALVAPERSVLVMVDPAAKQLEIVTGRQARQVLDDTQVELAALTMQSAFAAGDLVGGITQGVHQLAEHAHRPQVRHG</sequence>
<dbReference type="EMBL" id="CP077062">
    <property type="protein sequence ID" value="QWZ06607.1"/>
    <property type="molecule type" value="Genomic_DNA"/>
</dbReference>
<accession>A0A975XYP5</accession>
<dbReference type="Pfam" id="PF17174">
    <property type="entry name" value="DUF5130"/>
    <property type="match status" value="1"/>
</dbReference>
<name>A0A975XYP5_9ACTN</name>
<dbReference type="Proteomes" id="UP000683575">
    <property type="component" value="Chromosome"/>
</dbReference>
<dbReference type="KEGG" id="nps:KRR39_13645"/>
<evidence type="ECO:0000313" key="1">
    <source>
        <dbReference type="EMBL" id="QWZ06607.1"/>
    </source>
</evidence>
<dbReference type="RefSeq" id="WP_216937636.1">
    <property type="nucleotide sequence ID" value="NZ_CP077062.1"/>
</dbReference>
<dbReference type="InterPro" id="IPR033437">
    <property type="entry name" value="DUF5130"/>
</dbReference>
<proteinExistence type="predicted"/>
<protein>
    <submittedName>
        <fullName evidence="1">DUF5130 domain-containing protein</fullName>
    </submittedName>
</protein>